<dbReference type="Proteomes" id="UP000277204">
    <property type="component" value="Unassembled WGS sequence"/>
</dbReference>
<dbReference type="EMBL" id="UZAI01000498">
    <property type="protein sequence ID" value="VDO53662.1"/>
    <property type="molecule type" value="Genomic_DNA"/>
</dbReference>
<dbReference type="AlphaFoldDB" id="A0A183LE03"/>
<accession>A0A183LE03</accession>
<evidence type="ECO:0000313" key="1">
    <source>
        <dbReference type="EMBL" id="VDO53662.1"/>
    </source>
</evidence>
<keyword evidence="2" id="KW-1185">Reference proteome</keyword>
<sequence length="120" mass="13553">MDVIQCYAPTNDYSEDVRAQYFDRLESILEKQGRLLSLILSLLVTNWIKISTFGGKHGMQWTTRMQLDDLELADDLALLSHTQLQMLEKTTSVAAASAAVGLSIQHAPIQSRLTEKLWNM</sequence>
<name>A0A183LE03_9TREM</name>
<evidence type="ECO:0000313" key="2">
    <source>
        <dbReference type="Proteomes" id="UP000277204"/>
    </source>
</evidence>
<protein>
    <submittedName>
        <fullName evidence="1">Uncharacterized protein</fullName>
    </submittedName>
</protein>
<proteinExistence type="predicted"/>
<gene>
    <name evidence="1" type="ORF">SMRZ_LOCUS2028</name>
</gene>
<organism evidence="1 2">
    <name type="scientific">Schistosoma margrebowiei</name>
    <dbReference type="NCBI Taxonomy" id="48269"/>
    <lineage>
        <taxon>Eukaryota</taxon>
        <taxon>Metazoa</taxon>
        <taxon>Spiralia</taxon>
        <taxon>Lophotrochozoa</taxon>
        <taxon>Platyhelminthes</taxon>
        <taxon>Trematoda</taxon>
        <taxon>Digenea</taxon>
        <taxon>Strigeidida</taxon>
        <taxon>Schistosomatoidea</taxon>
        <taxon>Schistosomatidae</taxon>
        <taxon>Schistosoma</taxon>
    </lineage>
</organism>
<reference evidence="1 2" key="1">
    <citation type="submission" date="2018-11" db="EMBL/GenBank/DDBJ databases">
        <authorList>
            <consortium name="Pathogen Informatics"/>
        </authorList>
    </citation>
    <scope>NUCLEOTIDE SEQUENCE [LARGE SCALE GENOMIC DNA]</scope>
    <source>
        <strain evidence="1 2">Zambia</strain>
    </source>
</reference>